<protein>
    <submittedName>
        <fullName evidence="4">Poly glycohydrolase</fullName>
    </submittedName>
</protein>
<dbReference type="GO" id="GO:0009225">
    <property type="term" value="P:nucleotide-sugar metabolic process"/>
    <property type="evidence" value="ECO:0007669"/>
    <property type="project" value="TreeGrafter"/>
</dbReference>
<dbReference type="Pfam" id="PF05028">
    <property type="entry name" value="PARG_cat_C"/>
    <property type="match status" value="1"/>
</dbReference>
<dbReference type="PANTHER" id="PTHR12837:SF0">
    <property type="entry name" value="POLY(ADP-RIBOSE) GLYCOHYDROLASE"/>
    <property type="match status" value="1"/>
</dbReference>
<evidence type="ECO:0000256" key="1">
    <source>
        <dbReference type="PIRSR" id="PIRSR607724-1"/>
    </source>
</evidence>
<evidence type="ECO:0000313" key="4">
    <source>
        <dbReference type="EMBL" id="ORY77077.1"/>
    </source>
</evidence>
<dbReference type="GO" id="GO:0005975">
    <property type="term" value="P:carbohydrate metabolic process"/>
    <property type="evidence" value="ECO:0007669"/>
    <property type="project" value="InterPro"/>
</dbReference>
<feature type="binding site" evidence="2">
    <location>
        <position position="74"/>
    </location>
    <ligand>
        <name>substrate</name>
    </ligand>
</feature>
<keyword evidence="4" id="KW-0378">Hydrolase</keyword>
<feature type="binding site" evidence="2">
    <location>
        <position position="60"/>
    </location>
    <ligand>
        <name>substrate</name>
    </ligand>
</feature>
<feature type="active site" evidence="1">
    <location>
        <position position="75"/>
    </location>
</feature>
<dbReference type="AlphaFoldDB" id="A0A1Y2F038"/>
<keyword evidence="5" id="KW-1185">Reference proteome</keyword>
<feature type="active site" evidence="1">
    <location>
        <position position="76"/>
    </location>
</feature>
<feature type="binding site" evidence="2">
    <location>
        <position position="115"/>
    </location>
    <ligand>
        <name>substrate</name>
    </ligand>
</feature>
<evidence type="ECO:0000256" key="2">
    <source>
        <dbReference type="PIRSR" id="PIRSR607724-2"/>
    </source>
</evidence>
<dbReference type="GO" id="GO:0006282">
    <property type="term" value="P:regulation of DNA repair"/>
    <property type="evidence" value="ECO:0007669"/>
    <property type="project" value="InterPro"/>
</dbReference>
<gene>
    <name evidence="4" type="ORF">LY90DRAFT_501458</name>
</gene>
<feature type="domain" description="PARG catalytic Macro" evidence="3">
    <location>
        <begin position="26"/>
        <end position="128"/>
    </location>
</feature>
<proteinExistence type="predicted"/>
<dbReference type="InterPro" id="IPR007724">
    <property type="entry name" value="Poly_GlycHdrlase"/>
</dbReference>
<dbReference type="EMBL" id="MCOG01000020">
    <property type="protein sequence ID" value="ORY77077.1"/>
    <property type="molecule type" value="Genomic_DNA"/>
</dbReference>
<accession>A0A1Y2F038</accession>
<dbReference type="GO" id="GO:0005737">
    <property type="term" value="C:cytoplasm"/>
    <property type="evidence" value="ECO:0007669"/>
    <property type="project" value="TreeGrafter"/>
</dbReference>
<dbReference type="GO" id="GO:0004649">
    <property type="term" value="F:poly(ADP-ribose) glycohydrolase activity"/>
    <property type="evidence" value="ECO:0007669"/>
    <property type="project" value="InterPro"/>
</dbReference>
<dbReference type="InterPro" id="IPR046372">
    <property type="entry name" value="PARG_cat_C"/>
</dbReference>
<dbReference type="GO" id="GO:0005634">
    <property type="term" value="C:nucleus"/>
    <property type="evidence" value="ECO:0007669"/>
    <property type="project" value="TreeGrafter"/>
</dbReference>
<sequence>MRKKELHNLKTELITFQRVSLDEQSIPDWENTSVKLCNIIIDKEKFIEDCENMIQVDFANSYIGDGVLTLGCVQEEIRFAINPELLVSLNFTQRLDPLESVYIIGVERVSKYKCYGYTFQYDGDYDDSSIAL</sequence>
<organism evidence="4 5">
    <name type="scientific">Neocallimastix californiae</name>
    <dbReference type="NCBI Taxonomy" id="1754190"/>
    <lineage>
        <taxon>Eukaryota</taxon>
        <taxon>Fungi</taxon>
        <taxon>Fungi incertae sedis</taxon>
        <taxon>Chytridiomycota</taxon>
        <taxon>Chytridiomycota incertae sedis</taxon>
        <taxon>Neocallimastigomycetes</taxon>
        <taxon>Neocallimastigales</taxon>
        <taxon>Neocallimastigaceae</taxon>
        <taxon>Neocallimastix</taxon>
    </lineage>
</organism>
<name>A0A1Y2F038_9FUNG</name>
<evidence type="ECO:0000313" key="5">
    <source>
        <dbReference type="Proteomes" id="UP000193920"/>
    </source>
</evidence>
<dbReference type="STRING" id="1754190.A0A1Y2F038"/>
<dbReference type="PANTHER" id="PTHR12837">
    <property type="entry name" value="POLY ADP-RIBOSE GLYCOHYDROLASE"/>
    <property type="match status" value="1"/>
</dbReference>
<feature type="active site" evidence="1">
    <location>
        <position position="57"/>
    </location>
</feature>
<dbReference type="GO" id="GO:1990966">
    <property type="term" value="P:ATP generation from poly-ADP-D-ribose"/>
    <property type="evidence" value="ECO:0007669"/>
    <property type="project" value="TreeGrafter"/>
</dbReference>
<reference evidence="4 5" key="1">
    <citation type="submission" date="2016-08" db="EMBL/GenBank/DDBJ databases">
        <title>A Parts List for Fungal Cellulosomes Revealed by Comparative Genomics.</title>
        <authorList>
            <consortium name="DOE Joint Genome Institute"/>
            <person name="Haitjema C.H."/>
            <person name="Gilmore S.P."/>
            <person name="Henske J.K."/>
            <person name="Solomon K.V."/>
            <person name="De Groot R."/>
            <person name="Kuo A."/>
            <person name="Mondo S.J."/>
            <person name="Salamov A.A."/>
            <person name="Labutti K."/>
            <person name="Zhao Z."/>
            <person name="Chiniquy J."/>
            <person name="Barry K."/>
            <person name="Brewer H.M."/>
            <person name="Purvine S.O."/>
            <person name="Wright A.T."/>
            <person name="Boxma B."/>
            <person name="Van Alen T."/>
            <person name="Hackstein J.H."/>
            <person name="Baker S.E."/>
            <person name="Grigoriev I.V."/>
            <person name="O'Malley M.A."/>
        </authorList>
    </citation>
    <scope>NUCLEOTIDE SEQUENCE [LARGE SCALE GENOMIC DNA]</scope>
    <source>
        <strain evidence="4 5">G1</strain>
    </source>
</reference>
<dbReference type="Proteomes" id="UP000193920">
    <property type="component" value="Unassembled WGS sequence"/>
</dbReference>
<dbReference type="OrthoDB" id="1937899at2759"/>
<evidence type="ECO:0000259" key="3">
    <source>
        <dbReference type="Pfam" id="PF05028"/>
    </source>
</evidence>
<comment type="caution">
    <text evidence="4">The sequence shown here is derived from an EMBL/GenBank/DDBJ whole genome shotgun (WGS) entry which is preliminary data.</text>
</comment>